<dbReference type="Proteomes" id="UP000789831">
    <property type="component" value="Unassembled WGS sequence"/>
</dbReference>
<evidence type="ECO:0000256" key="1">
    <source>
        <dbReference type="SAM" id="Phobius"/>
    </source>
</evidence>
<organism evidence="2 3">
    <name type="scientific">Ambispora gerdemannii</name>
    <dbReference type="NCBI Taxonomy" id="144530"/>
    <lineage>
        <taxon>Eukaryota</taxon>
        <taxon>Fungi</taxon>
        <taxon>Fungi incertae sedis</taxon>
        <taxon>Mucoromycota</taxon>
        <taxon>Glomeromycotina</taxon>
        <taxon>Glomeromycetes</taxon>
        <taxon>Archaeosporales</taxon>
        <taxon>Ambisporaceae</taxon>
        <taxon>Ambispora</taxon>
    </lineage>
</organism>
<feature type="non-terminal residue" evidence="2">
    <location>
        <position position="1"/>
    </location>
</feature>
<sequence>MKNFSLAELAEEILNSSKSNSQFTQDQSNNNRTIINLPTAEEINEQYQKDSEREEIINSPILKKPEEKVQVQEYLKKIVEAEILIKIKRFSAAVLQKLKEIATKPKIYQLLNKNKRVEQAVSALQGLEKSASSQPTNNKDNNQYLVPLLLGGGVIVLLISALLVVRSRRLIMPRDKEFEKILQAAEDPKNIGQGSWDLPVNPTPS</sequence>
<keyword evidence="1" id="KW-0472">Membrane</keyword>
<evidence type="ECO:0000313" key="2">
    <source>
        <dbReference type="EMBL" id="CAG8606158.1"/>
    </source>
</evidence>
<protein>
    <submittedName>
        <fullName evidence="2">4755_t:CDS:1</fullName>
    </submittedName>
</protein>
<dbReference type="EMBL" id="CAJVPL010002304">
    <property type="protein sequence ID" value="CAG8606158.1"/>
    <property type="molecule type" value="Genomic_DNA"/>
</dbReference>
<reference evidence="2" key="1">
    <citation type="submission" date="2021-06" db="EMBL/GenBank/DDBJ databases">
        <authorList>
            <person name="Kallberg Y."/>
            <person name="Tangrot J."/>
            <person name="Rosling A."/>
        </authorList>
    </citation>
    <scope>NUCLEOTIDE SEQUENCE</scope>
    <source>
        <strain evidence="2">MT106</strain>
    </source>
</reference>
<keyword evidence="3" id="KW-1185">Reference proteome</keyword>
<gene>
    <name evidence="2" type="ORF">AGERDE_LOCUS9352</name>
</gene>
<dbReference type="AlphaFoldDB" id="A0A9N9CPA7"/>
<keyword evidence="1" id="KW-1133">Transmembrane helix</keyword>
<dbReference type="OrthoDB" id="10651923at2759"/>
<proteinExistence type="predicted"/>
<comment type="caution">
    <text evidence="2">The sequence shown here is derived from an EMBL/GenBank/DDBJ whole genome shotgun (WGS) entry which is preliminary data.</text>
</comment>
<name>A0A9N9CPA7_9GLOM</name>
<keyword evidence="1" id="KW-0812">Transmembrane</keyword>
<evidence type="ECO:0000313" key="3">
    <source>
        <dbReference type="Proteomes" id="UP000789831"/>
    </source>
</evidence>
<accession>A0A9N9CPA7</accession>
<feature type="transmembrane region" description="Helical" evidence="1">
    <location>
        <begin position="144"/>
        <end position="165"/>
    </location>
</feature>